<organism evidence="2 3">
    <name type="scientific">Enterococcus gallinarum</name>
    <dbReference type="NCBI Taxonomy" id="1353"/>
    <lineage>
        <taxon>Bacteria</taxon>
        <taxon>Bacillati</taxon>
        <taxon>Bacillota</taxon>
        <taxon>Bacilli</taxon>
        <taxon>Lactobacillales</taxon>
        <taxon>Enterococcaceae</taxon>
        <taxon>Enterococcus</taxon>
    </lineage>
</organism>
<feature type="non-terminal residue" evidence="2">
    <location>
        <position position="1"/>
    </location>
</feature>
<dbReference type="Gene3D" id="1.20.120.670">
    <property type="entry name" value="N-acetyl-b-d-glucoasminidase"/>
    <property type="match status" value="1"/>
</dbReference>
<dbReference type="Proteomes" id="UP000571857">
    <property type="component" value="Unassembled WGS sequence"/>
</dbReference>
<proteinExistence type="predicted"/>
<protein>
    <submittedName>
        <fullName evidence="2">Beta-N-acetylhexosaminidase</fullName>
    </submittedName>
</protein>
<feature type="domain" description="Glycoside Hydrolase 20C C-terminal" evidence="1">
    <location>
        <begin position="2"/>
        <end position="85"/>
    </location>
</feature>
<sequence>DQLQLILHELEVITKKINELQHLHRQLWFEWNKPFGYEIIDLRYGALKSRIETTVWRLKKFLTGEIKQLPELEQTPLPFDAPFKTASGVGRNLFHGIYSASKLSDI</sequence>
<reference evidence="2 3" key="1">
    <citation type="submission" date="2020-06" db="EMBL/GenBank/DDBJ databases">
        <title>Crossreactivity between MHC class I-restricted antigens from cancer cells and an enterococcal bacteriophage.</title>
        <authorList>
            <person name="Fluckiger A."/>
            <person name="Daillere R."/>
            <person name="Sassi M."/>
            <person name="Cattoir V."/>
            <person name="Kroemer G."/>
            <person name="Zitvogel L."/>
        </authorList>
    </citation>
    <scope>NUCLEOTIDE SEQUENCE [LARGE SCALE GENOMIC DNA]</scope>
    <source>
        <strain evidence="2 3">EG4</strain>
    </source>
</reference>
<dbReference type="AlphaFoldDB" id="A0ABD4HL05"/>
<evidence type="ECO:0000313" key="3">
    <source>
        <dbReference type="Proteomes" id="UP000571857"/>
    </source>
</evidence>
<evidence type="ECO:0000313" key="2">
    <source>
        <dbReference type="EMBL" id="MBA0971719.1"/>
    </source>
</evidence>
<evidence type="ECO:0000259" key="1">
    <source>
        <dbReference type="Pfam" id="PF18088"/>
    </source>
</evidence>
<dbReference type="Pfam" id="PF18088">
    <property type="entry name" value="Glyco_H_20C_C"/>
    <property type="match status" value="1"/>
</dbReference>
<accession>A0ABD4HL05</accession>
<dbReference type="InterPro" id="IPR041063">
    <property type="entry name" value="Glyco_H_20C_C"/>
</dbReference>
<name>A0ABD4HL05_ENTGA</name>
<gene>
    <name evidence="2" type="ORF">HWH42_03785</name>
</gene>
<dbReference type="EMBL" id="JABXJK010000012">
    <property type="protein sequence ID" value="MBA0971719.1"/>
    <property type="molecule type" value="Genomic_DNA"/>
</dbReference>
<comment type="caution">
    <text evidence="2">The sequence shown here is derived from an EMBL/GenBank/DDBJ whole genome shotgun (WGS) entry which is preliminary data.</text>
</comment>